<proteinExistence type="predicted"/>
<keyword evidence="9" id="KW-0627">Porphyrin biosynthesis</keyword>
<name>A0A1B3B7R4_9GAMM</name>
<accession>A0A1B3B7R4</accession>
<evidence type="ECO:0000256" key="5">
    <source>
        <dbReference type="ARBA" id="ARBA00022519"/>
    </source>
</evidence>
<dbReference type="Proteomes" id="UP000094147">
    <property type="component" value="Chromosome"/>
</dbReference>
<protein>
    <submittedName>
        <fullName evidence="12">HemY domain protein</fullName>
    </submittedName>
</protein>
<comment type="pathway">
    <text evidence="3">Porphyrin-containing compound metabolism; protoheme biosynthesis.</text>
</comment>
<comment type="function">
    <text evidence="1">Involved in a late step of protoheme IX synthesis.</text>
</comment>
<evidence type="ECO:0000256" key="7">
    <source>
        <dbReference type="ARBA" id="ARBA00022989"/>
    </source>
</evidence>
<dbReference type="PATRIC" id="fig|1144748.3.peg.102"/>
<evidence type="ECO:0000256" key="1">
    <source>
        <dbReference type="ARBA" id="ARBA00002962"/>
    </source>
</evidence>
<evidence type="ECO:0000313" key="12">
    <source>
        <dbReference type="EMBL" id="AOE48831.1"/>
    </source>
</evidence>
<dbReference type="OrthoDB" id="7053339at2"/>
<keyword evidence="6 10" id="KW-0812">Transmembrane</keyword>
<evidence type="ECO:0000256" key="9">
    <source>
        <dbReference type="ARBA" id="ARBA00023244"/>
    </source>
</evidence>
<evidence type="ECO:0000259" key="11">
    <source>
        <dbReference type="Pfam" id="PF07219"/>
    </source>
</evidence>
<dbReference type="GO" id="GO:0042168">
    <property type="term" value="P:heme metabolic process"/>
    <property type="evidence" value="ECO:0007669"/>
    <property type="project" value="InterPro"/>
</dbReference>
<dbReference type="UniPathway" id="UPA00252"/>
<dbReference type="InterPro" id="IPR005254">
    <property type="entry name" value="Heme_biosyn_assoc_TPR_pro"/>
</dbReference>
<keyword evidence="4" id="KW-1003">Cell membrane</keyword>
<dbReference type="GO" id="GO:0005886">
    <property type="term" value="C:plasma membrane"/>
    <property type="evidence" value="ECO:0007669"/>
    <property type="project" value="UniProtKB-SubCell"/>
</dbReference>
<evidence type="ECO:0000256" key="8">
    <source>
        <dbReference type="ARBA" id="ARBA00023136"/>
    </source>
</evidence>
<dbReference type="STRING" id="1144748.KS2013_101"/>
<dbReference type="AlphaFoldDB" id="A0A1B3B7R4"/>
<dbReference type="InterPro" id="IPR010817">
    <property type="entry name" value="HemY_N"/>
</dbReference>
<gene>
    <name evidence="12" type="ORF">KS2013_101</name>
</gene>
<evidence type="ECO:0000256" key="6">
    <source>
        <dbReference type="ARBA" id="ARBA00022692"/>
    </source>
</evidence>
<sequence length="409" mass="46879">MKLKWVILIALFGGLIIGPLISNVPGSTYIVFDKTAIEFQNNAAIGLLLLALLALWMLWLLLRYILRTSNWTVGWFGDRNLRKARQQTIDGMIALAEGHWKTAESLLIKGAKFRDTKLINYLAAARAAQEQEDDKNRDTYLQAAAKAEPNAHIAIGLTQAQLQIQHRQYEQALATLTHLREMSPHHPYVLKLLNQLFTRLADWEQVIQLIPKLRKYRVFNPKRIDHIETNAWSEYLRLLAHKEGLPAVNDTWLKLSKSLRSQPPIQLAYAEVLAEQQQYDQLELHIKDAIKQEWQEPLAQLYGDIQSQQPSRTLSTAESWLKHKPNNTTLLTTLGKLSLQAKLWGKAKNYLEKSIELRSSAEAHYYLGQAYAALGHPIQEQEEYQRGLTSLIKPQNQQFLPEVETSDNI</sequence>
<reference evidence="13" key="1">
    <citation type="submission" date="2015-08" db="EMBL/GenBank/DDBJ databases">
        <authorList>
            <person name="Kim K.M."/>
        </authorList>
    </citation>
    <scope>NUCLEOTIDE SEQUENCE [LARGE SCALE GENOMIC DNA]</scope>
    <source>
        <strain evidence="13">KCTC 23892</strain>
    </source>
</reference>
<evidence type="ECO:0000313" key="13">
    <source>
        <dbReference type="Proteomes" id="UP000094147"/>
    </source>
</evidence>
<dbReference type="RefSeq" id="WP_068988350.1">
    <property type="nucleotide sequence ID" value="NZ_CP012418.1"/>
</dbReference>
<dbReference type="SUPFAM" id="SSF48452">
    <property type="entry name" value="TPR-like"/>
    <property type="match status" value="2"/>
</dbReference>
<evidence type="ECO:0000256" key="10">
    <source>
        <dbReference type="SAM" id="Phobius"/>
    </source>
</evidence>
<comment type="subcellular location">
    <subcellularLocation>
        <location evidence="2">Cell inner membrane</location>
        <topology evidence="2">Multi-pass membrane protein</topology>
    </subcellularLocation>
</comment>
<keyword evidence="5" id="KW-0997">Cell inner membrane</keyword>
<organism evidence="12 13">
    <name type="scientific">Kangiella sediminilitoris</name>
    <dbReference type="NCBI Taxonomy" id="1144748"/>
    <lineage>
        <taxon>Bacteria</taxon>
        <taxon>Pseudomonadati</taxon>
        <taxon>Pseudomonadota</taxon>
        <taxon>Gammaproteobacteria</taxon>
        <taxon>Kangiellales</taxon>
        <taxon>Kangiellaceae</taxon>
        <taxon>Kangiella</taxon>
    </lineage>
</organism>
<dbReference type="InterPro" id="IPR011990">
    <property type="entry name" value="TPR-like_helical_dom_sf"/>
</dbReference>
<keyword evidence="8 10" id="KW-0472">Membrane</keyword>
<keyword evidence="13" id="KW-1185">Reference proteome</keyword>
<dbReference type="KEGG" id="ksd:KS2013_101"/>
<evidence type="ECO:0000256" key="2">
    <source>
        <dbReference type="ARBA" id="ARBA00004429"/>
    </source>
</evidence>
<keyword evidence="7 10" id="KW-1133">Transmembrane helix</keyword>
<evidence type="ECO:0000256" key="3">
    <source>
        <dbReference type="ARBA" id="ARBA00004744"/>
    </source>
</evidence>
<dbReference type="Gene3D" id="1.25.40.10">
    <property type="entry name" value="Tetratricopeptide repeat domain"/>
    <property type="match status" value="2"/>
</dbReference>
<dbReference type="GO" id="GO:0006779">
    <property type="term" value="P:porphyrin-containing compound biosynthetic process"/>
    <property type="evidence" value="ECO:0007669"/>
    <property type="project" value="UniProtKB-KW"/>
</dbReference>
<dbReference type="Pfam" id="PF07219">
    <property type="entry name" value="HemY_N"/>
    <property type="match status" value="1"/>
</dbReference>
<dbReference type="EMBL" id="CP012418">
    <property type="protein sequence ID" value="AOE48831.1"/>
    <property type="molecule type" value="Genomic_DNA"/>
</dbReference>
<evidence type="ECO:0000256" key="4">
    <source>
        <dbReference type="ARBA" id="ARBA00022475"/>
    </source>
</evidence>
<dbReference type="NCBIfam" id="TIGR00540">
    <property type="entry name" value="TPR_hemY_coli"/>
    <property type="match status" value="1"/>
</dbReference>
<feature type="domain" description="HemY N-terminal" evidence="11">
    <location>
        <begin position="26"/>
        <end position="131"/>
    </location>
</feature>
<feature type="transmembrane region" description="Helical" evidence="10">
    <location>
        <begin position="42"/>
        <end position="62"/>
    </location>
</feature>